<sequence>MAPKRQPAAATAVAPGRSDRDKKKPDTYIPNLTKPKSNKRGTAASRAGKYSKGNSSTTKVGKKQTGGKKGSRGGKRLGHSTAKGGKKAVKESAEVDTGKKEQSINPEAVDAGAGIDPEALPTGPIPQWFTQAALQYAGALEFDGAQLPTLTTGIHPIWQYEHFTWYGGLSEQENIELYAAIMPALRLATHWISAAHLEVFWLPLWFPQPDDNGDGDDGTHVVLQLTTDRAEALAGRTTAWFEELVQKVRLNWQFHLLNFQKVGWATTPPNINALKSMASTIRVNGDPGHITVFHDDFQWMPRHPHDNPSTPVKLRLLFYLAVHLVRELVWHVFSHKWRLDHPHGPEPPDRSKVQYQSRSMEDTSPISPCTIPEPPRTPPAARPPCGAPAFTEISVDRPKGPEPPERSKVRYQFDHDGHSDALNSAWEIFMFGGAIWRISPLAGPLPFPGVPHGLAIQVVEIKYVENYSEENDDDDGTDVYAPLPMSYINDLFSAKYWSDIQEGVKNFTAFESTGNIRARKPHIEPEEEVVVS</sequence>
<feature type="compositionally biased region" description="Basic and acidic residues" evidence="1">
    <location>
        <begin position="341"/>
        <end position="352"/>
    </location>
</feature>
<evidence type="ECO:0000256" key="1">
    <source>
        <dbReference type="SAM" id="MobiDB-lite"/>
    </source>
</evidence>
<feature type="compositionally biased region" description="Basic and acidic residues" evidence="1">
    <location>
        <begin position="394"/>
        <end position="406"/>
    </location>
</feature>
<reference evidence="2" key="1">
    <citation type="submission" date="2022-11" db="EMBL/GenBank/DDBJ databases">
        <title>Chromosomal genome sequence assembly and mating type (MAT) locus characterization of the leprose asexual lichenized fungus Lepraria neglecta (Nyl.) Erichsen.</title>
        <authorList>
            <person name="Allen J.L."/>
            <person name="Pfeffer B."/>
        </authorList>
    </citation>
    <scope>NUCLEOTIDE SEQUENCE</scope>
    <source>
        <strain evidence="2">Allen 5258</strain>
    </source>
</reference>
<dbReference type="Proteomes" id="UP001276659">
    <property type="component" value="Unassembled WGS sequence"/>
</dbReference>
<evidence type="ECO:0000313" key="3">
    <source>
        <dbReference type="Proteomes" id="UP001276659"/>
    </source>
</evidence>
<gene>
    <name evidence="2" type="ORF">OEA41_009092</name>
</gene>
<dbReference type="EMBL" id="JASNWA010000009">
    <property type="protein sequence ID" value="KAK3169708.1"/>
    <property type="molecule type" value="Genomic_DNA"/>
</dbReference>
<accession>A0AAE0DJW3</accession>
<feature type="compositionally biased region" description="Pro residues" evidence="1">
    <location>
        <begin position="371"/>
        <end position="386"/>
    </location>
</feature>
<feature type="region of interest" description="Disordered" evidence="1">
    <location>
        <begin position="1"/>
        <end position="113"/>
    </location>
</feature>
<keyword evidence="3" id="KW-1185">Reference proteome</keyword>
<feature type="compositionally biased region" description="Polar residues" evidence="1">
    <location>
        <begin position="353"/>
        <end position="367"/>
    </location>
</feature>
<comment type="caution">
    <text evidence="2">The sequence shown here is derived from an EMBL/GenBank/DDBJ whole genome shotgun (WGS) entry which is preliminary data.</text>
</comment>
<evidence type="ECO:0000313" key="2">
    <source>
        <dbReference type="EMBL" id="KAK3169708.1"/>
    </source>
</evidence>
<dbReference type="AlphaFoldDB" id="A0AAE0DJW3"/>
<name>A0AAE0DJW3_9LECA</name>
<feature type="compositionally biased region" description="Basic and acidic residues" evidence="1">
    <location>
        <begin position="88"/>
        <end position="102"/>
    </location>
</feature>
<organism evidence="2 3">
    <name type="scientific">Lepraria neglecta</name>
    <dbReference type="NCBI Taxonomy" id="209136"/>
    <lineage>
        <taxon>Eukaryota</taxon>
        <taxon>Fungi</taxon>
        <taxon>Dikarya</taxon>
        <taxon>Ascomycota</taxon>
        <taxon>Pezizomycotina</taxon>
        <taxon>Lecanoromycetes</taxon>
        <taxon>OSLEUM clade</taxon>
        <taxon>Lecanoromycetidae</taxon>
        <taxon>Lecanorales</taxon>
        <taxon>Lecanorineae</taxon>
        <taxon>Stereocaulaceae</taxon>
        <taxon>Lepraria</taxon>
    </lineage>
</organism>
<feature type="compositionally biased region" description="Basic residues" evidence="1">
    <location>
        <begin position="60"/>
        <end position="78"/>
    </location>
</feature>
<proteinExistence type="predicted"/>
<protein>
    <submittedName>
        <fullName evidence="2">Uncharacterized protein</fullName>
    </submittedName>
</protein>
<feature type="region of interest" description="Disordered" evidence="1">
    <location>
        <begin position="341"/>
        <end position="406"/>
    </location>
</feature>
<feature type="compositionally biased region" description="Basic and acidic residues" evidence="1">
    <location>
        <begin position="17"/>
        <end position="26"/>
    </location>
</feature>